<dbReference type="GeneID" id="4621449"/>
<protein>
    <recommendedName>
        <fullName evidence="5">MMS19 nucleotide excision repair protein</fullName>
    </recommendedName>
</protein>
<dbReference type="PANTHER" id="PTHR12891">
    <property type="entry name" value="DNA REPAIR/TRANSCRIPTION PROTEIN MET18/MMS19"/>
    <property type="match status" value="1"/>
</dbReference>
<dbReference type="OMA" id="FSFMPEF"/>
<dbReference type="InterPro" id="IPR039920">
    <property type="entry name" value="MMS19"/>
</dbReference>
<proteinExistence type="inferred from homology"/>
<feature type="domain" description="MMS19 C-terminal" evidence="6">
    <location>
        <begin position="564"/>
        <end position="963"/>
    </location>
</feature>
<gene>
    <name evidence="8" type="ORF">AGOS_AER377C</name>
</gene>
<evidence type="ECO:0000256" key="5">
    <source>
        <dbReference type="RuleBase" id="RU367072"/>
    </source>
</evidence>
<dbReference type="EMBL" id="AE016818">
    <property type="protein sequence ID" value="AAS53057.2"/>
    <property type="molecule type" value="Genomic_DNA"/>
</dbReference>
<dbReference type="HOGENOM" id="CLU_005943_1_0_1"/>
<evidence type="ECO:0000259" key="7">
    <source>
        <dbReference type="Pfam" id="PF14500"/>
    </source>
</evidence>
<dbReference type="PANTHER" id="PTHR12891:SF0">
    <property type="entry name" value="MMS19 NUCLEOTIDE EXCISION REPAIR PROTEIN HOMOLOG"/>
    <property type="match status" value="1"/>
</dbReference>
<dbReference type="GO" id="GO:0097361">
    <property type="term" value="C:cytosolic [4Fe-4S] assembly targeting complex"/>
    <property type="evidence" value="ECO:0000318"/>
    <property type="project" value="GO_Central"/>
</dbReference>
<dbReference type="InterPro" id="IPR024687">
    <property type="entry name" value="MMS19_C"/>
</dbReference>
<dbReference type="Proteomes" id="UP000000591">
    <property type="component" value="Chromosome V"/>
</dbReference>
<dbReference type="GO" id="GO:0051604">
    <property type="term" value="P:protein maturation"/>
    <property type="evidence" value="ECO:0000318"/>
    <property type="project" value="GO_Central"/>
</dbReference>
<dbReference type="RefSeq" id="NP_985233.2">
    <property type="nucleotide sequence ID" value="NM_210587.2"/>
</dbReference>
<dbReference type="FunCoup" id="Q755Z0">
    <property type="interactions" value="1016"/>
</dbReference>
<name>Q755Z0_EREGS</name>
<dbReference type="GO" id="GO:0006281">
    <property type="term" value="P:DNA repair"/>
    <property type="evidence" value="ECO:0007669"/>
    <property type="project" value="UniProtKB-UniRule"/>
</dbReference>
<dbReference type="STRING" id="284811.Q755Z0"/>
<sequence>MTYTSERLKGDIATFMANSGGEQAGMAASGTAAALEKGTVRLVDVVMALRAHMTAEDDRTRMRAMGYLATVLEALGGEGLQRNDIAVMLEFCANKVDDSACAQEALHALEALVGMARFGVGQVEAVLTVLKDQYQPGSYLAATRYRAFRLLEKVLGLFGSALVTNSEQNDLFIETFIAVANGEKDPRNLLLSFRLNMEIGRQLVNVEKFKEDLFDILFCYFPITFKPPKNDPYRITNEDLKQALREAIAGTQLYADDAFGNLVDKLAASSPSVKNDTLLTLQLCIHKFAAEDCAKNWMPIWQALKFEIMNSTESDDPASGVPQFDNYREALETVRLIASKLLHLDMGAFDKFRTHVFDDLKSNFAYEKELKQSCGILSSIASVNRIAFDRVMDKVLPLFFGTQQDLDISKQRLLILNLSFFFDAYIKVFGETGEDVRQVSTDGNKLLGHKDEIIMTLGKALMSSKVEVSLRTLAIIEFTKLIKMQGYLKHEERSMVIQYLTETILTDDNKNIYIACLEGLKVISRNYEADVHEVSLKRILELLPESASAETVIVNGEETSVKHILKVIIDFTSSTHKLVEESIHGLVQKLCKVAPQENSSEYCFLLASSLYCLFVPNGELFTPKDGTAFKESIYPSLMAATLNSTSIYHHDHNLSLLANILSYLNMRSDSAKHHEELEAHQKLFITNKRVLEVPGRSIAVFLNILAGLDKNCKLEDSTGIVKQVVTMLLKSPLELSPFEQLHYQQLLALLANKWCSDKEITEVVNELNLKERSMEILVWLNKGLLMKNSPVATSYLAYFVEQLSRPEGVAVAPYFDILAKDLPIFRRYKGIPFQNNVRLLYKQKLFSDVAVKLVDGFKNTDDLKVKANYLSSLSLILRHTPTDITISYIEELLPLLLQALEFEDGNVRASSLQTLFDTVEHAPQVIAGHVHTLLPRLIQLAQPDRHNKVQVRMLALRTLDALPGHIPLNHLLPFRNDILSGLVPSLGDPKRAVRKQCVDTRQTYYELGHAQA</sequence>
<reference evidence="8 9" key="1">
    <citation type="journal article" date="2004" name="Science">
        <title>The Ashbya gossypii genome as a tool for mapping the ancient Saccharomyces cerevisiae genome.</title>
        <authorList>
            <person name="Dietrich F.S."/>
            <person name="Voegeli S."/>
            <person name="Brachat S."/>
            <person name="Lerch A."/>
            <person name="Gates K."/>
            <person name="Steiner S."/>
            <person name="Mohr C."/>
            <person name="Pohlmann R."/>
            <person name="Luedi P."/>
            <person name="Choi S."/>
            <person name="Wing R.A."/>
            <person name="Flavier A."/>
            <person name="Gaffney T.D."/>
            <person name="Philippsen P."/>
        </authorList>
    </citation>
    <scope>NUCLEOTIDE SEQUENCE [LARGE SCALE GENOMIC DNA]</scope>
    <source>
        <strain evidence="9">ATCC 10895 / CBS 109.51 / FGSC 9923 / NRRL Y-1056</strain>
    </source>
</reference>
<evidence type="ECO:0000256" key="3">
    <source>
        <dbReference type="ARBA" id="ARBA00022737"/>
    </source>
</evidence>
<dbReference type="eggNOG" id="KOG1967">
    <property type="taxonomic scope" value="Eukaryota"/>
</dbReference>
<keyword evidence="5" id="KW-0227">DNA damage</keyword>
<comment type="similarity">
    <text evidence="2 5">Belongs to the MET18/MMS19 family.</text>
</comment>
<organism evidence="8 9">
    <name type="scientific">Eremothecium gossypii (strain ATCC 10895 / CBS 109.51 / FGSC 9923 / NRRL Y-1056)</name>
    <name type="common">Yeast</name>
    <name type="synonym">Ashbya gossypii</name>
    <dbReference type="NCBI Taxonomy" id="284811"/>
    <lineage>
        <taxon>Eukaryota</taxon>
        <taxon>Fungi</taxon>
        <taxon>Dikarya</taxon>
        <taxon>Ascomycota</taxon>
        <taxon>Saccharomycotina</taxon>
        <taxon>Saccharomycetes</taxon>
        <taxon>Saccharomycetales</taxon>
        <taxon>Saccharomycetaceae</taxon>
        <taxon>Eremothecium</taxon>
    </lineage>
</organism>
<dbReference type="InterPro" id="IPR029240">
    <property type="entry name" value="MMS19_N"/>
</dbReference>
<comment type="function">
    <text evidence="5">Key component of the cytosolic iron-sulfur protein assembly (CIA) complex, a multiprotein complex that mediates the incorporation of iron-sulfur cluster into apoproteins specifically involved in DNA metabolism and genomic integrity. In the CIA complex, MMS19 acts as an adapter between early-acting CIA components and a subset of cellular target iron-sulfur proteins.</text>
</comment>
<accession>Q755Z0</accession>
<dbReference type="OrthoDB" id="342900at2759"/>
<evidence type="ECO:0000313" key="9">
    <source>
        <dbReference type="Proteomes" id="UP000000591"/>
    </source>
</evidence>
<evidence type="ECO:0000256" key="2">
    <source>
        <dbReference type="ARBA" id="ARBA00009340"/>
    </source>
</evidence>
<dbReference type="SUPFAM" id="SSF48371">
    <property type="entry name" value="ARM repeat"/>
    <property type="match status" value="1"/>
</dbReference>
<keyword evidence="9" id="KW-1185">Reference proteome</keyword>
<dbReference type="AlphaFoldDB" id="Q755Z0"/>
<dbReference type="KEGG" id="ago:AGOS_AER377C"/>
<dbReference type="GO" id="GO:0005634">
    <property type="term" value="C:nucleus"/>
    <property type="evidence" value="ECO:0007669"/>
    <property type="project" value="UniProtKB-SubCell"/>
</dbReference>
<comment type="subcellular location">
    <subcellularLocation>
        <location evidence="1 5">Nucleus</location>
    </subcellularLocation>
</comment>
<dbReference type="Pfam" id="PF12460">
    <property type="entry name" value="MMS19_C"/>
    <property type="match status" value="1"/>
</dbReference>
<evidence type="ECO:0000256" key="1">
    <source>
        <dbReference type="ARBA" id="ARBA00004123"/>
    </source>
</evidence>
<evidence type="ECO:0000256" key="4">
    <source>
        <dbReference type="ARBA" id="ARBA00023242"/>
    </source>
</evidence>
<dbReference type="InterPro" id="IPR016024">
    <property type="entry name" value="ARM-type_fold"/>
</dbReference>
<dbReference type="GO" id="GO:0016226">
    <property type="term" value="P:iron-sulfur cluster assembly"/>
    <property type="evidence" value="ECO:0007669"/>
    <property type="project" value="UniProtKB-UniRule"/>
</dbReference>
<evidence type="ECO:0000259" key="6">
    <source>
        <dbReference type="Pfam" id="PF12460"/>
    </source>
</evidence>
<reference evidence="9" key="2">
    <citation type="journal article" date="2013" name="G3 (Bethesda)">
        <title>Genomes of Ashbya fungi isolated from insects reveal four mating-type loci, numerous translocations, lack of transposons, and distinct gene duplications.</title>
        <authorList>
            <person name="Dietrich F.S."/>
            <person name="Voegeli S."/>
            <person name="Kuo S."/>
            <person name="Philippsen P."/>
        </authorList>
    </citation>
    <scope>GENOME REANNOTATION</scope>
    <source>
        <strain evidence="9">ATCC 10895 / CBS 109.51 / FGSC 9923 / NRRL Y-1056</strain>
    </source>
</reference>
<keyword evidence="5" id="KW-0234">DNA repair</keyword>
<dbReference type="InParanoid" id="Q755Z0"/>
<keyword evidence="3" id="KW-0677">Repeat</keyword>
<dbReference type="Gene3D" id="1.25.10.10">
    <property type="entry name" value="Leucine-rich Repeat Variant"/>
    <property type="match status" value="1"/>
</dbReference>
<feature type="domain" description="MMS19 N-terminal" evidence="7">
    <location>
        <begin position="46"/>
        <end position="310"/>
    </location>
</feature>
<keyword evidence="4 5" id="KW-0539">Nucleus</keyword>
<dbReference type="Pfam" id="PF14500">
    <property type="entry name" value="MMS19_N"/>
    <property type="match status" value="1"/>
</dbReference>
<dbReference type="InterPro" id="IPR011989">
    <property type="entry name" value="ARM-like"/>
</dbReference>
<evidence type="ECO:0000313" key="8">
    <source>
        <dbReference type="EMBL" id="AAS53057.2"/>
    </source>
</evidence>